<dbReference type="AlphaFoldDB" id="A0AA95HLN6"/>
<keyword evidence="2" id="KW-1003">Cell membrane</keyword>
<evidence type="ECO:0000256" key="5">
    <source>
        <dbReference type="ARBA" id="ARBA00023136"/>
    </source>
</evidence>
<dbReference type="CDD" id="cd16015">
    <property type="entry name" value="LTA_synthase"/>
    <property type="match status" value="1"/>
</dbReference>
<feature type="binding site" evidence="8">
    <location>
        <position position="480"/>
    </location>
    <ligand>
        <name>Mn(2+)</name>
        <dbReference type="ChEBI" id="CHEBI:29035"/>
    </ligand>
</feature>
<dbReference type="EMBL" id="CP126056">
    <property type="protein sequence ID" value="WHX10263.1"/>
    <property type="molecule type" value="Genomic_DNA"/>
</dbReference>
<comment type="subcellular location">
    <subcellularLocation>
        <location evidence="1">Cell membrane</location>
        <topology evidence="1">Multi-pass membrane protein</topology>
    </subcellularLocation>
</comment>
<feature type="active site" evidence="6">
    <location>
        <position position="313"/>
    </location>
</feature>
<protein>
    <submittedName>
        <fullName evidence="11">Sulfatase-like hydrolase/transferase</fullName>
    </submittedName>
</protein>
<keyword evidence="5 9" id="KW-0472">Membrane</keyword>
<feature type="transmembrane region" description="Helical" evidence="9">
    <location>
        <begin position="168"/>
        <end position="189"/>
    </location>
</feature>
<feature type="binding site" evidence="8">
    <location>
        <position position="273"/>
    </location>
    <ligand>
        <name>Mn(2+)</name>
        <dbReference type="ChEBI" id="CHEBI:29035"/>
    </ligand>
</feature>
<keyword evidence="3 9" id="KW-0812">Transmembrane</keyword>
<dbReference type="Gene3D" id="3.40.720.10">
    <property type="entry name" value="Alkaline Phosphatase, subunit A"/>
    <property type="match status" value="1"/>
</dbReference>
<evidence type="ECO:0000256" key="2">
    <source>
        <dbReference type="ARBA" id="ARBA00022475"/>
    </source>
</evidence>
<evidence type="ECO:0000256" key="9">
    <source>
        <dbReference type="SAM" id="Phobius"/>
    </source>
</evidence>
<sequence>MKKRIAYISLYFFTVLLIFILQKPLFMLYNGSIEKGFGFADYMQVMIHGASLDAATAGYLTAFPFLLVLISIWFRKFPLKKILYGYYILAAALISIIFVVDMALYTFWGFKLDASVFLYIDSPKEALASVSVGFILLRVLAILLLIALNCWVLLKITPSVLTVTRKRIAGTAGMLLLGGVLFIIIRGGVTESTSNIGQVYFSNEPFLNHSAVNPDFSLLSSMGKSQDFASEFNFFDEEKRAALFDGLYPTTDGDSIIQVLNTKRPNILIILMEGFGGAFVEPLGGLPDVTPHFNRLSKEGIFFTNCYANSFRTDRGTVCTFSGYLGLPTASVMKIPAKSRTLPAIAEGLSKAGYKTDFLYGGDINFTNMKSYLLSTGYQRLTANTDFSLAEQTSNAWGVNDDITFEYLYNQLRNRKEEGPWHTAFLTLSSHEPFEVPYHRLEDKIPNAFAYTDECLGKFIDRLKQTPAWKDLLVICLPDHGFYYPREGSNAMPRFYHIPLLWLGGAVKQPMQVDKIMNQTDLAATLLGQLGLEHTAFTFSRNVLGSDYKYPFAFYSFNNGFSFRDSTGVTVFDNNSGSILFNEPEADESRLDKGKAILQTVYDDLGNR</sequence>
<keyword evidence="7" id="KW-0464">Manganese</keyword>
<dbReference type="PANTHER" id="PTHR47371:SF3">
    <property type="entry name" value="PHOSPHOGLYCEROL TRANSFERASE I"/>
    <property type="match status" value="1"/>
</dbReference>
<feature type="binding site" evidence="7">
    <location>
        <position position="431"/>
    </location>
    <ligand>
        <name>substrate</name>
    </ligand>
</feature>
<dbReference type="GO" id="GO:0016787">
    <property type="term" value="F:hydrolase activity"/>
    <property type="evidence" value="ECO:0007669"/>
    <property type="project" value="UniProtKB-KW"/>
</dbReference>
<proteinExistence type="predicted"/>
<dbReference type="InterPro" id="IPR000917">
    <property type="entry name" value="Sulfatase_N"/>
</dbReference>
<dbReference type="PANTHER" id="PTHR47371">
    <property type="entry name" value="LIPOTEICHOIC ACID SYNTHASE"/>
    <property type="match status" value="1"/>
</dbReference>
<evidence type="ECO:0000256" key="6">
    <source>
        <dbReference type="PIRSR" id="PIRSR005091-1"/>
    </source>
</evidence>
<evidence type="ECO:0000313" key="11">
    <source>
        <dbReference type="EMBL" id="WHX10263.1"/>
    </source>
</evidence>
<dbReference type="SUPFAM" id="SSF53649">
    <property type="entry name" value="Alkaline phosphatase-like"/>
    <property type="match status" value="1"/>
</dbReference>
<feature type="transmembrane region" description="Helical" evidence="9">
    <location>
        <begin position="86"/>
        <end position="108"/>
    </location>
</feature>
<dbReference type="Pfam" id="PF00884">
    <property type="entry name" value="Sulfatase"/>
    <property type="match status" value="1"/>
</dbReference>
<feature type="binding site" evidence="8">
    <location>
        <position position="313"/>
    </location>
    <ligand>
        <name>Mn(2+)</name>
        <dbReference type="ChEBI" id="CHEBI:29035"/>
    </ligand>
</feature>
<feature type="transmembrane region" description="Helical" evidence="9">
    <location>
        <begin position="7"/>
        <end position="29"/>
    </location>
</feature>
<gene>
    <name evidence="11" type="ORF">QNN11_01510</name>
</gene>
<keyword evidence="7" id="KW-0479">Metal-binding</keyword>
<evidence type="ECO:0000259" key="10">
    <source>
        <dbReference type="Pfam" id="PF00884"/>
    </source>
</evidence>
<feature type="transmembrane region" description="Helical" evidence="9">
    <location>
        <begin position="49"/>
        <end position="74"/>
    </location>
</feature>
<dbReference type="GO" id="GO:0005886">
    <property type="term" value="C:plasma membrane"/>
    <property type="evidence" value="ECO:0007669"/>
    <property type="project" value="UniProtKB-SubCell"/>
</dbReference>
<keyword evidence="4 9" id="KW-1133">Transmembrane helix</keyword>
<feature type="domain" description="Sulfatase N-terminal" evidence="10">
    <location>
        <begin position="265"/>
        <end position="531"/>
    </location>
</feature>
<evidence type="ECO:0000313" key="12">
    <source>
        <dbReference type="Proteomes" id="UP001177934"/>
    </source>
</evidence>
<evidence type="ECO:0000256" key="8">
    <source>
        <dbReference type="PIRSR" id="PIRSR005091-3"/>
    </source>
</evidence>
<dbReference type="RefSeq" id="WP_007854732.1">
    <property type="nucleotide sequence ID" value="NZ_CAXSLT010000017.1"/>
</dbReference>
<reference evidence="11" key="1">
    <citation type="journal article" date="2023" name="Nat. Commun.">
        <title>Identification of a novel Human Milk Oligosaccharides utilization cluster in the infant gut commensal Bacteroides dorei.</title>
        <authorList>
            <person name="Kijner S."/>
            <person name="Ennis D."/>
            <person name="Shmorak S."/>
            <person name="Florentin A."/>
            <person name="Yassour M."/>
        </authorList>
    </citation>
    <scope>NUCLEOTIDE SEQUENCE</scope>
    <source>
        <strain evidence="11">2</strain>
    </source>
</reference>
<keyword evidence="11" id="KW-0378">Hydrolase</keyword>
<name>A0AA95HLN6_9BACT</name>
<dbReference type="Proteomes" id="UP001177934">
    <property type="component" value="Chromosome"/>
</dbReference>
<dbReference type="InterPro" id="IPR017850">
    <property type="entry name" value="Alkaline_phosphatase_core_sf"/>
</dbReference>
<feature type="binding site" evidence="8">
    <location>
        <position position="479"/>
    </location>
    <ligand>
        <name>Mn(2+)</name>
        <dbReference type="ChEBI" id="CHEBI:29035"/>
    </ligand>
</feature>
<feature type="transmembrane region" description="Helical" evidence="9">
    <location>
        <begin position="128"/>
        <end position="156"/>
    </location>
</feature>
<dbReference type="GO" id="GO:0046872">
    <property type="term" value="F:metal ion binding"/>
    <property type="evidence" value="ECO:0007669"/>
    <property type="project" value="UniProtKB-KW"/>
</dbReference>
<organism evidence="11 12">
    <name type="scientific">Phocaeicola dorei</name>
    <dbReference type="NCBI Taxonomy" id="357276"/>
    <lineage>
        <taxon>Bacteria</taxon>
        <taxon>Pseudomonadati</taxon>
        <taxon>Bacteroidota</taxon>
        <taxon>Bacteroidia</taxon>
        <taxon>Bacteroidales</taxon>
        <taxon>Bacteroidaceae</taxon>
        <taxon>Phocaeicola</taxon>
    </lineage>
</organism>
<accession>A0AA95HLN6</accession>
<dbReference type="Gene3D" id="3.30.1120.80">
    <property type="match status" value="1"/>
</dbReference>
<evidence type="ECO:0000256" key="3">
    <source>
        <dbReference type="ARBA" id="ARBA00022692"/>
    </source>
</evidence>
<evidence type="ECO:0000256" key="1">
    <source>
        <dbReference type="ARBA" id="ARBA00004651"/>
    </source>
</evidence>
<evidence type="ECO:0000256" key="4">
    <source>
        <dbReference type="ARBA" id="ARBA00022989"/>
    </source>
</evidence>
<dbReference type="InterPro" id="IPR012160">
    <property type="entry name" value="LtaS-like"/>
</dbReference>
<dbReference type="InterPro" id="IPR050448">
    <property type="entry name" value="OpgB/LTA_synthase_biosynth"/>
</dbReference>
<dbReference type="PIRSF" id="PIRSF005091">
    <property type="entry name" value="Mmb_sulf_HI1246"/>
    <property type="match status" value="1"/>
</dbReference>
<evidence type="ECO:0000256" key="7">
    <source>
        <dbReference type="PIRSR" id="PIRSR005091-2"/>
    </source>
</evidence>